<gene>
    <name evidence="2" type="ORF">CERSUDRAFT_122837</name>
</gene>
<evidence type="ECO:0000313" key="2">
    <source>
        <dbReference type="EMBL" id="EMD38034.1"/>
    </source>
</evidence>
<keyword evidence="3" id="KW-1185">Reference proteome</keyword>
<evidence type="ECO:0000313" key="3">
    <source>
        <dbReference type="Proteomes" id="UP000016930"/>
    </source>
</evidence>
<organism evidence="2 3">
    <name type="scientific">Ceriporiopsis subvermispora (strain B)</name>
    <name type="common">White-rot fungus</name>
    <name type="synonym">Gelatoporia subvermispora</name>
    <dbReference type="NCBI Taxonomy" id="914234"/>
    <lineage>
        <taxon>Eukaryota</taxon>
        <taxon>Fungi</taxon>
        <taxon>Dikarya</taxon>
        <taxon>Basidiomycota</taxon>
        <taxon>Agaricomycotina</taxon>
        <taxon>Agaricomycetes</taxon>
        <taxon>Polyporales</taxon>
        <taxon>Gelatoporiaceae</taxon>
        <taxon>Gelatoporia</taxon>
    </lineage>
</organism>
<proteinExistence type="predicted"/>
<dbReference type="Proteomes" id="UP000016930">
    <property type="component" value="Unassembled WGS sequence"/>
</dbReference>
<dbReference type="OrthoDB" id="2322999at2759"/>
<feature type="compositionally biased region" description="Basic and acidic residues" evidence="1">
    <location>
        <begin position="129"/>
        <end position="139"/>
    </location>
</feature>
<feature type="region of interest" description="Disordered" evidence="1">
    <location>
        <begin position="120"/>
        <end position="139"/>
    </location>
</feature>
<dbReference type="AlphaFoldDB" id="M2PNN1"/>
<reference evidence="2 3" key="1">
    <citation type="journal article" date="2012" name="Proc. Natl. Acad. Sci. U.S.A.">
        <title>Comparative genomics of Ceriporiopsis subvermispora and Phanerochaete chrysosporium provide insight into selective ligninolysis.</title>
        <authorList>
            <person name="Fernandez-Fueyo E."/>
            <person name="Ruiz-Duenas F.J."/>
            <person name="Ferreira P."/>
            <person name="Floudas D."/>
            <person name="Hibbett D.S."/>
            <person name="Canessa P."/>
            <person name="Larrondo L.F."/>
            <person name="James T.Y."/>
            <person name="Seelenfreund D."/>
            <person name="Lobos S."/>
            <person name="Polanco R."/>
            <person name="Tello M."/>
            <person name="Honda Y."/>
            <person name="Watanabe T."/>
            <person name="Watanabe T."/>
            <person name="Ryu J.S."/>
            <person name="Kubicek C.P."/>
            <person name="Schmoll M."/>
            <person name="Gaskell J."/>
            <person name="Hammel K.E."/>
            <person name="St John F.J."/>
            <person name="Vanden Wymelenberg A."/>
            <person name="Sabat G."/>
            <person name="Splinter BonDurant S."/>
            <person name="Syed K."/>
            <person name="Yadav J.S."/>
            <person name="Doddapaneni H."/>
            <person name="Subramanian V."/>
            <person name="Lavin J.L."/>
            <person name="Oguiza J.A."/>
            <person name="Perez G."/>
            <person name="Pisabarro A.G."/>
            <person name="Ramirez L."/>
            <person name="Santoyo F."/>
            <person name="Master E."/>
            <person name="Coutinho P.M."/>
            <person name="Henrissat B."/>
            <person name="Lombard V."/>
            <person name="Magnuson J.K."/>
            <person name="Kuees U."/>
            <person name="Hori C."/>
            <person name="Igarashi K."/>
            <person name="Samejima M."/>
            <person name="Held B.W."/>
            <person name="Barry K.W."/>
            <person name="LaButti K.M."/>
            <person name="Lapidus A."/>
            <person name="Lindquist E.A."/>
            <person name="Lucas S.M."/>
            <person name="Riley R."/>
            <person name="Salamov A.A."/>
            <person name="Hoffmeister D."/>
            <person name="Schwenk D."/>
            <person name="Hadar Y."/>
            <person name="Yarden O."/>
            <person name="de Vries R.P."/>
            <person name="Wiebenga A."/>
            <person name="Stenlid J."/>
            <person name="Eastwood D."/>
            <person name="Grigoriev I.V."/>
            <person name="Berka R.M."/>
            <person name="Blanchette R.A."/>
            <person name="Kersten P."/>
            <person name="Martinez A.T."/>
            <person name="Vicuna R."/>
            <person name="Cullen D."/>
        </authorList>
    </citation>
    <scope>NUCLEOTIDE SEQUENCE [LARGE SCALE GENOMIC DNA]</scope>
    <source>
        <strain evidence="2 3">B</strain>
    </source>
</reference>
<accession>M2PNN1</accession>
<dbReference type="HOGENOM" id="CLU_1844842_0_0_1"/>
<protein>
    <submittedName>
        <fullName evidence="2">Uncharacterized protein</fullName>
    </submittedName>
</protein>
<sequence>MSTLTQLYNALPIVEDADARFQDREALFEKLAPLLAQYGNQFGICLVHAHCSIDEGEKMIAKEYVSEPLRDTPCYPERWLASGEAYEFNINPTQSPPQDYWMHSVPLSAAWKPLGCTMSGRKSTAFSSREPREGRMLRS</sequence>
<name>M2PNN1_CERS8</name>
<evidence type="ECO:0000256" key="1">
    <source>
        <dbReference type="SAM" id="MobiDB-lite"/>
    </source>
</evidence>
<dbReference type="EMBL" id="KB445795">
    <property type="protein sequence ID" value="EMD38034.1"/>
    <property type="molecule type" value="Genomic_DNA"/>
</dbReference>